<keyword evidence="8" id="KW-0299">Galactose metabolism</keyword>
<evidence type="ECO:0000256" key="7">
    <source>
        <dbReference type="ARBA" id="ARBA00023027"/>
    </source>
</evidence>
<dbReference type="OrthoDB" id="9810015at2"/>
<evidence type="ECO:0000256" key="5">
    <source>
        <dbReference type="ARBA" id="ARBA00013189"/>
    </source>
</evidence>
<organism evidence="12 13">
    <name type="scientific">Hymenobacter gummosus</name>
    <dbReference type="NCBI Taxonomy" id="1776032"/>
    <lineage>
        <taxon>Bacteria</taxon>
        <taxon>Pseudomonadati</taxon>
        <taxon>Bacteroidota</taxon>
        <taxon>Cytophagia</taxon>
        <taxon>Cytophagales</taxon>
        <taxon>Hymenobacteraceae</taxon>
        <taxon>Hymenobacter</taxon>
    </lineage>
</organism>
<dbReference type="Gene3D" id="3.90.25.10">
    <property type="entry name" value="UDP-galactose 4-epimerase, domain 1"/>
    <property type="match status" value="1"/>
</dbReference>
<dbReference type="GO" id="GO:0006012">
    <property type="term" value="P:galactose metabolic process"/>
    <property type="evidence" value="ECO:0007669"/>
    <property type="project" value="UniProtKB-UniPathway"/>
</dbReference>
<dbReference type="CDD" id="cd05247">
    <property type="entry name" value="UDP_G4E_1_SDR_e"/>
    <property type="match status" value="1"/>
</dbReference>
<evidence type="ECO:0000313" key="13">
    <source>
        <dbReference type="Proteomes" id="UP000282184"/>
    </source>
</evidence>
<keyword evidence="10" id="KW-0119">Carbohydrate metabolism</keyword>
<protein>
    <recommendedName>
        <fullName evidence="6 10">UDP-glucose 4-epimerase</fullName>
        <ecNumber evidence="5 10">5.1.3.2</ecNumber>
    </recommendedName>
</protein>
<evidence type="ECO:0000256" key="6">
    <source>
        <dbReference type="ARBA" id="ARBA00018569"/>
    </source>
</evidence>
<dbReference type="SUPFAM" id="SSF51735">
    <property type="entry name" value="NAD(P)-binding Rossmann-fold domains"/>
    <property type="match status" value="1"/>
</dbReference>
<name>A0A431TZJ9_9BACT</name>
<keyword evidence="7 10" id="KW-0520">NAD</keyword>
<dbReference type="InterPro" id="IPR001509">
    <property type="entry name" value="Epimerase_deHydtase"/>
</dbReference>
<comment type="catalytic activity">
    <reaction evidence="1 10">
        <text>UDP-alpha-D-glucose = UDP-alpha-D-galactose</text>
        <dbReference type="Rhea" id="RHEA:22168"/>
        <dbReference type="ChEBI" id="CHEBI:58885"/>
        <dbReference type="ChEBI" id="CHEBI:66914"/>
        <dbReference type="EC" id="5.1.3.2"/>
    </reaction>
</comment>
<evidence type="ECO:0000256" key="2">
    <source>
        <dbReference type="ARBA" id="ARBA00001911"/>
    </source>
</evidence>
<dbReference type="Proteomes" id="UP000282184">
    <property type="component" value="Unassembled WGS sequence"/>
</dbReference>
<evidence type="ECO:0000256" key="3">
    <source>
        <dbReference type="ARBA" id="ARBA00004947"/>
    </source>
</evidence>
<evidence type="ECO:0000256" key="9">
    <source>
        <dbReference type="ARBA" id="ARBA00023235"/>
    </source>
</evidence>
<dbReference type="EMBL" id="RXOF01000012">
    <property type="protein sequence ID" value="RTQ47566.1"/>
    <property type="molecule type" value="Genomic_DNA"/>
</dbReference>
<dbReference type="InterPro" id="IPR005886">
    <property type="entry name" value="UDP_G4E"/>
</dbReference>
<keyword evidence="9 10" id="KW-0413">Isomerase</keyword>
<dbReference type="AlphaFoldDB" id="A0A431TZJ9"/>
<comment type="pathway">
    <text evidence="3 10">Carbohydrate metabolism; galactose metabolism.</text>
</comment>
<dbReference type="PANTHER" id="PTHR43725">
    <property type="entry name" value="UDP-GLUCOSE 4-EPIMERASE"/>
    <property type="match status" value="1"/>
</dbReference>
<comment type="subunit">
    <text evidence="10">Homodimer.</text>
</comment>
<sequence>MKKILVTGGAGYIGSHTVVALQEAGFEPIIVDNFSNSHESVLEGLRAILGTEVKSYNVDCNDKAAFRGVFETEAPVAGVIHFAAHKAVGESLQKPLAYFQNNVGSLLVLLELMQEQGVHNLVFSSSCTVYGVPDVLPVTEETPIKPPSSPYARTKQMCEDILRDLAQAPGNDIKTILLRYFNPIGAHPSGRIGELPLGVPNNLVPFVTQTAAGWREELTVYGTDYDTPDGSCVRDYIYVGDLARAHVVAVQRQLDGKAAEVETFNVGTGRGNTVLEVVRTFEEVTGQPLKYRVGPRRTGDVPAIYADATQAAEVLGFRTEVELREGLATAWRWQQHLVSLSNG</sequence>
<dbReference type="UniPathway" id="UPA00214"/>
<dbReference type="RefSeq" id="WP_126694817.1">
    <property type="nucleotide sequence ID" value="NZ_RXOF01000012.1"/>
</dbReference>
<dbReference type="EC" id="5.1.3.2" evidence="5 10"/>
<evidence type="ECO:0000256" key="1">
    <source>
        <dbReference type="ARBA" id="ARBA00000083"/>
    </source>
</evidence>
<comment type="similarity">
    <text evidence="4 10">Belongs to the NAD(P)-dependent epimerase/dehydratase family.</text>
</comment>
<comment type="cofactor">
    <cofactor evidence="2 10">
        <name>NAD(+)</name>
        <dbReference type="ChEBI" id="CHEBI:57540"/>
    </cofactor>
</comment>
<dbReference type="GO" id="GO:0003978">
    <property type="term" value="F:UDP-glucose 4-epimerase activity"/>
    <property type="evidence" value="ECO:0007669"/>
    <property type="project" value="UniProtKB-UniRule"/>
</dbReference>
<reference evidence="12 13" key="1">
    <citation type="submission" date="2018-12" db="EMBL/GenBank/DDBJ databases">
        <title>Hymenobacter gummosus sp. nov., isolated from a spring.</title>
        <authorList>
            <person name="Nie L."/>
        </authorList>
    </citation>
    <scope>NUCLEOTIDE SEQUENCE [LARGE SCALE GENOMIC DNA]</scope>
    <source>
        <strain evidence="12 13">KCTC 52166</strain>
    </source>
</reference>
<keyword evidence="13" id="KW-1185">Reference proteome</keyword>
<dbReference type="InterPro" id="IPR036291">
    <property type="entry name" value="NAD(P)-bd_dom_sf"/>
</dbReference>
<accession>A0A431TZJ9</accession>
<evidence type="ECO:0000313" key="12">
    <source>
        <dbReference type="EMBL" id="RTQ47566.1"/>
    </source>
</evidence>
<evidence type="ECO:0000256" key="4">
    <source>
        <dbReference type="ARBA" id="ARBA00007637"/>
    </source>
</evidence>
<dbReference type="NCBIfam" id="TIGR01179">
    <property type="entry name" value="galE"/>
    <property type="match status" value="1"/>
</dbReference>
<comment type="caution">
    <text evidence="12">The sequence shown here is derived from an EMBL/GenBank/DDBJ whole genome shotgun (WGS) entry which is preliminary data.</text>
</comment>
<dbReference type="Pfam" id="PF01370">
    <property type="entry name" value="Epimerase"/>
    <property type="match status" value="1"/>
</dbReference>
<dbReference type="PRINTS" id="PR01713">
    <property type="entry name" value="NUCEPIMERASE"/>
</dbReference>
<evidence type="ECO:0000256" key="10">
    <source>
        <dbReference type="RuleBase" id="RU366046"/>
    </source>
</evidence>
<evidence type="ECO:0000259" key="11">
    <source>
        <dbReference type="Pfam" id="PF01370"/>
    </source>
</evidence>
<feature type="domain" description="NAD-dependent epimerase/dehydratase" evidence="11">
    <location>
        <begin position="4"/>
        <end position="267"/>
    </location>
</feature>
<dbReference type="GO" id="GO:0005829">
    <property type="term" value="C:cytosol"/>
    <property type="evidence" value="ECO:0007669"/>
    <property type="project" value="TreeGrafter"/>
</dbReference>
<dbReference type="PANTHER" id="PTHR43725:SF47">
    <property type="entry name" value="UDP-GLUCOSE 4-EPIMERASE"/>
    <property type="match status" value="1"/>
</dbReference>
<dbReference type="Gene3D" id="3.40.50.720">
    <property type="entry name" value="NAD(P)-binding Rossmann-like Domain"/>
    <property type="match status" value="1"/>
</dbReference>
<gene>
    <name evidence="12" type="primary">galE</name>
    <name evidence="12" type="ORF">EJV47_19315</name>
</gene>
<proteinExistence type="inferred from homology"/>
<evidence type="ECO:0000256" key="8">
    <source>
        <dbReference type="ARBA" id="ARBA00023144"/>
    </source>
</evidence>